<sequence>MWKFFDEMHSWEKLTKFVRKNRVKSLRGLKSKEKIGNQEILVNQETLFRRFAVLKKSDTEFQNYFSYKAHYPLSLFNESGMRKSSKSVFYDLFFPITDKINFQGAAYVIDGGFLLHRVIWKNSENFSAILGKYVAYIKNITVKKQLLSMGIQKIYQR</sequence>
<dbReference type="EMBL" id="BGPR01000651">
    <property type="protein sequence ID" value="GBM30040.1"/>
    <property type="molecule type" value="Genomic_DNA"/>
</dbReference>
<proteinExistence type="predicted"/>
<name>A0A4Y2ELH5_ARAVE</name>
<dbReference type="Proteomes" id="UP000499080">
    <property type="component" value="Unassembled WGS sequence"/>
</dbReference>
<organism evidence="1 2">
    <name type="scientific">Araneus ventricosus</name>
    <name type="common">Orbweaver spider</name>
    <name type="synonym">Epeira ventricosa</name>
    <dbReference type="NCBI Taxonomy" id="182803"/>
    <lineage>
        <taxon>Eukaryota</taxon>
        <taxon>Metazoa</taxon>
        <taxon>Ecdysozoa</taxon>
        <taxon>Arthropoda</taxon>
        <taxon>Chelicerata</taxon>
        <taxon>Arachnida</taxon>
        <taxon>Araneae</taxon>
        <taxon>Araneomorphae</taxon>
        <taxon>Entelegynae</taxon>
        <taxon>Araneoidea</taxon>
        <taxon>Araneidae</taxon>
        <taxon>Araneus</taxon>
    </lineage>
</organism>
<comment type="caution">
    <text evidence="1">The sequence shown here is derived from an EMBL/GenBank/DDBJ whole genome shotgun (WGS) entry which is preliminary data.</text>
</comment>
<dbReference type="AlphaFoldDB" id="A0A4Y2ELH5"/>
<accession>A0A4Y2ELH5</accession>
<keyword evidence="2" id="KW-1185">Reference proteome</keyword>
<evidence type="ECO:0000313" key="2">
    <source>
        <dbReference type="Proteomes" id="UP000499080"/>
    </source>
</evidence>
<reference evidence="1 2" key="1">
    <citation type="journal article" date="2019" name="Sci. Rep.">
        <title>Orb-weaving spider Araneus ventricosus genome elucidates the spidroin gene catalogue.</title>
        <authorList>
            <person name="Kono N."/>
            <person name="Nakamura H."/>
            <person name="Ohtoshi R."/>
            <person name="Moran D.A.P."/>
            <person name="Shinohara A."/>
            <person name="Yoshida Y."/>
            <person name="Fujiwara M."/>
            <person name="Mori M."/>
            <person name="Tomita M."/>
            <person name="Arakawa K."/>
        </authorList>
    </citation>
    <scope>NUCLEOTIDE SEQUENCE [LARGE SCALE GENOMIC DNA]</scope>
</reference>
<evidence type="ECO:0000313" key="1">
    <source>
        <dbReference type="EMBL" id="GBM30040.1"/>
    </source>
</evidence>
<protein>
    <submittedName>
        <fullName evidence="1">Uncharacterized protein</fullName>
    </submittedName>
</protein>
<gene>
    <name evidence="1" type="ORF">AVEN_88259_1</name>
</gene>